<dbReference type="InterPro" id="IPR011005">
    <property type="entry name" value="Dihydropteroate_synth-like_sf"/>
</dbReference>
<dbReference type="FunFam" id="3.40.1190.10:FF:000011">
    <property type="entry name" value="Folylpolyglutamate synthase/dihydrofolate synthase"/>
    <property type="match status" value="1"/>
</dbReference>
<dbReference type="EC" id="6.3.2.17" evidence="7"/>
<dbReference type="PROSITE" id="PS00793">
    <property type="entry name" value="DHPS_2"/>
    <property type="match status" value="1"/>
</dbReference>
<dbReference type="InterPro" id="IPR000489">
    <property type="entry name" value="Pterin-binding_dom"/>
</dbReference>
<dbReference type="PROSITE" id="PS00792">
    <property type="entry name" value="DHPS_1"/>
    <property type="match status" value="1"/>
</dbReference>
<keyword evidence="14" id="KW-0289">Folate biosynthesis</keyword>
<dbReference type="PANTHER" id="PTHR20941">
    <property type="entry name" value="FOLATE SYNTHESIS PROTEINS"/>
    <property type="match status" value="1"/>
</dbReference>
<name>A0A1G8X7G1_9EURY</name>
<dbReference type="EMBL" id="FNFC01000010">
    <property type="protein sequence ID" value="SDJ86246.1"/>
    <property type="molecule type" value="Genomic_DNA"/>
</dbReference>
<dbReference type="InterPro" id="IPR018109">
    <property type="entry name" value="Folylpolyglutamate_synth_CS"/>
</dbReference>
<evidence type="ECO:0000256" key="2">
    <source>
        <dbReference type="ARBA" id="ARBA00001946"/>
    </source>
</evidence>
<organism evidence="21 22">
    <name type="scientific">Halovenus aranensis</name>
    <dbReference type="NCBI Taxonomy" id="890420"/>
    <lineage>
        <taxon>Archaea</taxon>
        <taxon>Methanobacteriati</taxon>
        <taxon>Methanobacteriota</taxon>
        <taxon>Stenosarchaea group</taxon>
        <taxon>Halobacteria</taxon>
        <taxon>Halobacteriales</taxon>
        <taxon>Haloarculaceae</taxon>
        <taxon>Halovenus</taxon>
    </lineage>
</organism>
<dbReference type="GO" id="GO:0046656">
    <property type="term" value="P:folic acid biosynthetic process"/>
    <property type="evidence" value="ECO:0007669"/>
    <property type="project" value="UniProtKB-KW"/>
</dbReference>
<dbReference type="OrthoDB" id="75177at2157"/>
<feature type="domain" description="Pterin-binding" evidence="20">
    <location>
        <begin position="554"/>
        <end position="804"/>
    </location>
</feature>
<dbReference type="EC" id="2.5.1.15" evidence="6"/>
<keyword evidence="22" id="KW-1185">Reference proteome</keyword>
<dbReference type="Proteomes" id="UP000198856">
    <property type="component" value="Unassembled WGS sequence"/>
</dbReference>
<keyword evidence="8" id="KW-0436">Ligase</keyword>
<evidence type="ECO:0000313" key="22">
    <source>
        <dbReference type="Proteomes" id="UP000198856"/>
    </source>
</evidence>
<dbReference type="Gene3D" id="3.90.190.20">
    <property type="entry name" value="Mur ligase, C-terminal domain"/>
    <property type="match status" value="1"/>
</dbReference>
<dbReference type="GO" id="GO:0004326">
    <property type="term" value="F:tetrahydrofolylpolyglutamate synthase activity"/>
    <property type="evidence" value="ECO:0007669"/>
    <property type="project" value="UniProtKB-EC"/>
</dbReference>
<evidence type="ECO:0000256" key="19">
    <source>
        <dbReference type="ARBA" id="ARBA00068433"/>
    </source>
</evidence>
<dbReference type="InterPro" id="IPR006390">
    <property type="entry name" value="DHP_synth_dom"/>
</dbReference>
<evidence type="ECO:0000256" key="9">
    <source>
        <dbReference type="ARBA" id="ARBA00022679"/>
    </source>
</evidence>
<comment type="catalytic activity">
    <reaction evidence="16">
        <text>(6S)-5,6,7,8-tetrahydrofolyl-(gamma-L-Glu)(n) + L-glutamate + ATP = (6S)-5,6,7,8-tetrahydrofolyl-(gamma-L-Glu)(n+1) + ADP + phosphate + H(+)</text>
        <dbReference type="Rhea" id="RHEA:10580"/>
        <dbReference type="Rhea" id="RHEA-COMP:14738"/>
        <dbReference type="Rhea" id="RHEA-COMP:14740"/>
        <dbReference type="ChEBI" id="CHEBI:15378"/>
        <dbReference type="ChEBI" id="CHEBI:29985"/>
        <dbReference type="ChEBI" id="CHEBI:30616"/>
        <dbReference type="ChEBI" id="CHEBI:43474"/>
        <dbReference type="ChEBI" id="CHEBI:141005"/>
        <dbReference type="ChEBI" id="CHEBI:456216"/>
        <dbReference type="EC" id="6.3.2.17"/>
    </reaction>
</comment>
<dbReference type="NCBIfam" id="TIGR01499">
    <property type="entry name" value="folC"/>
    <property type="match status" value="1"/>
</dbReference>
<dbReference type="GO" id="GO:0005524">
    <property type="term" value="F:ATP binding"/>
    <property type="evidence" value="ECO:0007669"/>
    <property type="project" value="UniProtKB-KW"/>
</dbReference>
<evidence type="ECO:0000256" key="6">
    <source>
        <dbReference type="ARBA" id="ARBA00012458"/>
    </source>
</evidence>
<dbReference type="NCBIfam" id="TIGR01496">
    <property type="entry name" value="DHPS"/>
    <property type="match status" value="1"/>
</dbReference>
<dbReference type="GO" id="GO:0046654">
    <property type="term" value="P:tetrahydrofolate biosynthetic process"/>
    <property type="evidence" value="ECO:0007669"/>
    <property type="project" value="TreeGrafter"/>
</dbReference>
<accession>A0A1G8X7G1</accession>
<dbReference type="Gene3D" id="3.20.20.20">
    <property type="entry name" value="Dihydropteroate synthase-like"/>
    <property type="match status" value="1"/>
</dbReference>
<keyword evidence="9" id="KW-0808">Transferase</keyword>
<dbReference type="InterPro" id="IPR013221">
    <property type="entry name" value="Mur_ligase_cen"/>
</dbReference>
<dbReference type="PANTHER" id="PTHR20941:SF1">
    <property type="entry name" value="FOLIC ACID SYNTHESIS PROTEIN FOL1"/>
    <property type="match status" value="1"/>
</dbReference>
<dbReference type="InterPro" id="IPR004101">
    <property type="entry name" value="Mur_ligase_C"/>
</dbReference>
<dbReference type="SUPFAM" id="SSF53244">
    <property type="entry name" value="MurD-like peptide ligases, peptide-binding domain"/>
    <property type="match status" value="1"/>
</dbReference>
<evidence type="ECO:0000256" key="11">
    <source>
        <dbReference type="ARBA" id="ARBA00022741"/>
    </source>
</evidence>
<keyword evidence="11" id="KW-0547">Nucleotide-binding</keyword>
<reference evidence="21 22" key="1">
    <citation type="submission" date="2016-10" db="EMBL/GenBank/DDBJ databases">
        <authorList>
            <person name="de Groot N.N."/>
        </authorList>
    </citation>
    <scope>NUCLEOTIDE SEQUENCE [LARGE SCALE GENOMIC DNA]</scope>
    <source>
        <strain evidence="21 22">IBRC-M10015</strain>
    </source>
</reference>
<evidence type="ECO:0000256" key="10">
    <source>
        <dbReference type="ARBA" id="ARBA00022723"/>
    </source>
</evidence>
<evidence type="ECO:0000256" key="16">
    <source>
        <dbReference type="ARBA" id="ARBA00047493"/>
    </source>
</evidence>
<keyword evidence="13" id="KW-0460">Magnesium</keyword>
<evidence type="ECO:0000256" key="15">
    <source>
        <dbReference type="ARBA" id="ARBA00023268"/>
    </source>
</evidence>
<dbReference type="InterPro" id="IPR045031">
    <property type="entry name" value="DHP_synth-like"/>
</dbReference>
<evidence type="ECO:0000256" key="13">
    <source>
        <dbReference type="ARBA" id="ARBA00022842"/>
    </source>
</evidence>
<evidence type="ECO:0000256" key="5">
    <source>
        <dbReference type="ARBA" id="ARBA00009951"/>
    </source>
</evidence>
<evidence type="ECO:0000256" key="8">
    <source>
        <dbReference type="ARBA" id="ARBA00022598"/>
    </source>
</evidence>
<dbReference type="CDD" id="cd00739">
    <property type="entry name" value="DHPS"/>
    <property type="match status" value="1"/>
</dbReference>
<evidence type="ECO:0000256" key="17">
    <source>
        <dbReference type="ARBA" id="ARBA00057011"/>
    </source>
</evidence>
<keyword evidence="15" id="KW-0511">Multifunctional enzyme</keyword>
<evidence type="ECO:0000256" key="1">
    <source>
        <dbReference type="ARBA" id="ARBA00000012"/>
    </source>
</evidence>
<keyword evidence="10" id="KW-0479">Metal-binding</keyword>
<keyword evidence="12" id="KW-0067">ATP-binding</keyword>
<gene>
    <name evidence="21" type="ORF">SAMN05216226_110137</name>
</gene>
<comment type="similarity">
    <text evidence="18">In the N-terminal section; belongs to the folylpolyglutamate synthase family.</text>
</comment>
<dbReference type="PROSITE" id="PS01012">
    <property type="entry name" value="FOLYLPOLYGLU_SYNT_2"/>
    <property type="match status" value="1"/>
</dbReference>
<comment type="similarity">
    <text evidence="5">In the C-terminal section; belongs to the DHPS family.</text>
</comment>
<evidence type="ECO:0000256" key="7">
    <source>
        <dbReference type="ARBA" id="ARBA00013025"/>
    </source>
</evidence>
<proteinExistence type="inferred from homology"/>
<dbReference type="GO" id="GO:0046872">
    <property type="term" value="F:metal ion binding"/>
    <property type="evidence" value="ECO:0007669"/>
    <property type="project" value="UniProtKB-KW"/>
</dbReference>
<comment type="cofactor">
    <cofactor evidence="2">
        <name>Mg(2+)</name>
        <dbReference type="ChEBI" id="CHEBI:18420"/>
    </cofactor>
</comment>
<evidence type="ECO:0000256" key="18">
    <source>
        <dbReference type="ARBA" id="ARBA00060901"/>
    </source>
</evidence>
<dbReference type="AlphaFoldDB" id="A0A1G8X7G1"/>
<dbReference type="SUPFAM" id="SSF53623">
    <property type="entry name" value="MurD-like peptide ligases, catalytic domain"/>
    <property type="match status" value="1"/>
</dbReference>
<protein>
    <recommendedName>
        <fullName evidence="19">Probable bifunctional folylpolyglutamate synthase/dihydropteroate synthase</fullName>
        <ecNumber evidence="6">2.5.1.15</ecNumber>
        <ecNumber evidence="7">6.3.2.17</ecNumber>
    </recommendedName>
</protein>
<evidence type="ECO:0000313" key="21">
    <source>
        <dbReference type="EMBL" id="SDJ86246.1"/>
    </source>
</evidence>
<dbReference type="InterPro" id="IPR001645">
    <property type="entry name" value="Folylpolyglutamate_synth"/>
</dbReference>
<dbReference type="GO" id="GO:0004156">
    <property type="term" value="F:dihydropteroate synthase activity"/>
    <property type="evidence" value="ECO:0007669"/>
    <property type="project" value="UniProtKB-EC"/>
</dbReference>
<evidence type="ECO:0000259" key="20">
    <source>
        <dbReference type="PROSITE" id="PS50972"/>
    </source>
</evidence>
<dbReference type="PROSITE" id="PS50972">
    <property type="entry name" value="PTERIN_BINDING"/>
    <property type="match status" value="1"/>
</dbReference>
<evidence type="ECO:0000256" key="12">
    <source>
        <dbReference type="ARBA" id="ARBA00022840"/>
    </source>
</evidence>
<comment type="pathway">
    <text evidence="3">Cofactor biosynthesis; tetrahydrofolate biosynthesis; 7,8-dihydrofolate from 2-amino-4-hydroxy-6-hydroxymethyl-7,8-dihydropteridine diphosphate and 4-aminobenzoate: step 1/2.</text>
</comment>
<dbReference type="RefSeq" id="WP_092703135.1">
    <property type="nucleotide sequence ID" value="NZ_FNFC01000010.1"/>
</dbReference>
<dbReference type="SUPFAM" id="SSF51717">
    <property type="entry name" value="Dihydropteroate synthetase-like"/>
    <property type="match status" value="1"/>
</dbReference>
<dbReference type="Pfam" id="PF00809">
    <property type="entry name" value="Pterin_bind"/>
    <property type="match status" value="1"/>
</dbReference>
<evidence type="ECO:0000256" key="14">
    <source>
        <dbReference type="ARBA" id="ARBA00022909"/>
    </source>
</evidence>
<comment type="function">
    <text evidence="17">Can complement an H.volcanii mutant strain that is thymidine auxotroph because it lacks the two dihydrofolate reductase genes encoded by hdrA and hdrB.</text>
</comment>
<dbReference type="InterPro" id="IPR036615">
    <property type="entry name" value="Mur_ligase_C_dom_sf"/>
</dbReference>
<evidence type="ECO:0000256" key="3">
    <source>
        <dbReference type="ARBA" id="ARBA00004763"/>
    </source>
</evidence>
<evidence type="ECO:0000256" key="4">
    <source>
        <dbReference type="ARBA" id="ARBA00005150"/>
    </source>
</evidence>
<dbReference type="STRING" id="890420.SAMN05216226_110137"/>
<dbReference type="Pfam" id="PF02875">
    <property type="entry name" value="Mur_ligase_C"/>
    <property type="match status" value="1"/>
</dbReference>
<dbReference type="Gene3D" id="3.40.1190.10">
    <property type="entry name" value="Mur-like, catalytic domain"/>
    <property type="match status" value="1"/>
</dbReference>
<comment type="catalytic activity">
    <reaction evidence="1">
        <text>(7,8-dihydropterin-6-yl)methyl diphosphate + 4-aminobenzoate = 7,8-dihydropteroate + diphosphate</text>
        <dbReference type="Rhea" id="RHEA:19949"/>
        <dbReference type="ChEBI" id="CHEBI:17836"/>
        <dbReference type="ChEBI" id="CHEBI:17839"/>
        <dbReference type="ChEBI" id="CHEBI:33019"/>
        <dbReference type="ChEBI" id="CHEBI:72950"/>
        <dbReference type="EC" id="2.5.1.15"/>
    </reaction>
</comment>
<comment type="pathway">
    <text evidence="4">Cofactor biosynthesis; tetrahydrofolylpolyglutamate biosynthesis.</text>
</comment>
<sequence>MNVHEAANFLFDLQRFPSRPGTDATVALLSELGNPQESLHCVQVAGSNGKGSTARMTESVLREAGLDVGRYTSPHLDDLSERITVNGRQLSERSLCAFVERTQEYIVDRAANGDAPTFFETVTALALWEFERQEVDVAVLEVGIGGKLDATSVVDPLASAVTAVTLEHTDLLGNDVETIARDMAHVAPADRPLVTGATGTALAGIEDVAGETTRVVESGTDTAGSVTVDYGGRVGIEGAVSIETDDRALDVRVPLLGAHQARNAGVAYGLVVQTADAAGVSVSEEAFERGFRNAHWPGRFEVMGHEPLVVLDGAHNPGGCTALVETLSSFEYDSLHLVFGAMADKRHREMAAALDDADTVVACEPDTDRAADNDALAQAFAAETDATVSTRSDVAGGLADTLADAGENDCVLVTGSLYTVGEARTHWTRTTIPKRAESVPAARNVLEGAHVTEPGAWRMRGKAVHRLLKTRVQPRQAQYLKEELLSLGGECAVSGLTHDEEKRDVVMMGTMAQFKRLCDKLDGQPYGLSPLADQVRETLGIGAEPPSYPWDRDTAVMGILNVTPDSFHDGGEYEAREDALERAEEMVEAGVDIVDIGGESTRPGADPVPAATERERVVPVVEALTDLDVLVSVDTRKASVARAALDAGANILNDVSGLEDPEMRLLAAEYDVPVVVMHSINTPVEPDQDIHYDDVVEDVIEELTERVLLAEKAGLDRSQIIVDPGLGFGKTAAESFELLDRIEEFAGLGCPVLVGHSHKSMFGHVGREDGERYEPTIAATALAADRGADIVRVHDVDANVAAVDVVEATRNGDD</sequence>
<dbReference type="InterPro" id="IPR036565">
    <property type="entry name" value="Mur-like_cat_sf"/>
</dbReference>
<dbReference type="Pfam" id="PF08245">
    <property type="entry name" value="Mur_ligase_M"/>
    <property type="match status" value="1"/>
</dbReference>